<dbReference type="EnsemblMetazoa" id="SCAU013266-RA">
    <property type="protein sequence ID" value="SCAU013266-PA"/>
    <property type="gene ID" value="SCAU013266"/>
</dbReference>
<dbReference type="GO" id="GO:0005777">
    <property type="term" value="C:peroxisome"/>
    <property type="evidence" value="ECO:0007669"/>
    <property type="project" value="UniProtKB-SubCell"/>
</dbReference>
<accession>A0A1I8Q2J7</accession>
<sequence length="546" mass="60914">MPFSIRNTENNTSYDKDSKIWRGLQKESKYGPQDSIGSVALKTMLEYSQHIGQICHQTGRQLRNMEIAIKAIQIAQHFEKLQLKQCDIIGLCAANTEYVAPLFFGALTAGLSISTLDPSYDKKGIKIIYSCTQPRMIFCDGINYWRIREAFDECGLASSPVVTLNGHIKGVPSILEFFEQEVKPEEYNIPLLENGANQVAVIVCTSGTTGFPKEVCISHAALLQLFESADFLNRRFLCFSSLFWLTGIATLIQGTIGRATRIISEKPFKPEDFFQIVKQHKVDIFMGPPSQMALALSSNAISDSDFSSLEYFLIGGGSISYALTEKFKAYAPQTIFYGGYASSETCCGIAAGICEPSNAVGTIGSNVEIKIIDNDDGKHLGPNESGEICVRTRLPWAGYYKNPERTKAIYDAEGWIHTGDNGYINDEGKLFLIDRKADIRKFDNFHFSPSDIEKVINELPQVADVCVVGIPDIIHGHLPAAAVIKRPESTIDEKEIYQYVVDRMQNFEHLRGGVYFFESLPRTVTGKTVRRKVVEMCQELKQSQKC</sequence>
<evidence type="ECO:0000256" key="1">
    <source>
        <dbReference type="ARBA" id="ARBA00004275"/>
    </source>
</evidence>
<dbReference type="GO" id="GO:0004467">
    <property type="term" value="F:long-chain fatty acid-CoA ligase activity"/>
    <property type="evidence" value="ECO:0007669"/>
    <property type="project" value="TreeGrafter"/>
</dbReference>
<dbReference type="SUPFAM" id="SSF56801">
    <property type="entry name" value="Acetyl-CoA synthetase-like"/>
    <property type="match status" value="1"/>
</dbReference>
<reference evidence="5" key="1">
    <citation type="submission" date="2020-05" db="UniProtKB">
        <authorList>
            <consortium name="EnsemblMetazoa"/>
        </authorList>
    </citation>
    <scope>IDENTIFICATION</scope>
    <source>
        <strain evidence="5">USDA</strain>
    </source>
</reference>
<comment type="subcellular location">
    <subcellularLocation>
        <location evidence="1">Peroxisome</location>
    </subcellularLocation>
</comment>
<organism evidence="5 6">
    <name type="scientific">Stomoxys calcitrans</name>
    <name type="common">Stable fly</name>
    <name type="synonym">Conops calcitrans</name>
    <dbReference type="NCBI Taxonomy" id="35570"/>
    <lineage>
        <taxon>Eukaryota</taxon>
        <taxon>Metazoa</taxon>
        <taxon>Ecdysozoa</taxon>
        <taxon>Arthropoda</taxon>
        <taxon>Hexapoda</taxon>
        <taxon>Insecta</taxon>
        <taxon>Pterygota</taxon>
        <taxon>Neoptera</taxon>
        <taxon>Endopterygota</taxon>
        <taxon>Diptera</taxon>
        <taxon>Brachycera</taxon>
        <taxon>Muscomorpha</taxon>
        <taxon>Muscoidea</taxon>
        <taxon>Muscidae</taxon>
        <taxon>Stomoxys</taxon>
    </lineage>
</organism>
<dbReference type="AlphaFoldDB" id="A0A1I8Q2J7"/>
<dbReference type="InterPro" id="IPR042099">
    <property type="entry name" value="ANL_N_sf"/>
</dbReference>
<dbReference type="Pfam" id="PF00501">
    <property type="entry name" value="AMP-binding"/>
    <property type="match status" value="1"/>
</dbReference>
<dbReference type="InterPro" id="IPR025110">
    <property type="entry name" value="AMP-bd_C"/>
</dbReference>
<dbReference type="PANTHER" id="PTHR24096">
    <property type="entry name" value="LONG-CHAIN-FATTY-ACID--COA LIGASE"/>
    <property type="match status" value="1"/>
</dbReference>
<evidence type="ECO:0000256" key="2">
    <source>
        <dbReference type="ARBA" id="ARBA00023140"/>
    </source>
</evidence>
<evidence type="ECO:0000313" key="5">
    <source>
        <dbReference type="EnsemblMetazoa" id="SCAU013266-PA"/>
    </source>
</evidence>
<dbReference type="InterPro" id="IPR020845">
    <property type="entry name" value="AMP-binding_CS"/>
</dbReference>
<dbReference type="KEGG" id="scac:106086936"/>
<protein>
    <recommendedName>
        <fullName evidence="7">AMP-dependent synthetase/ligase domain-containing protein</fullName>
    </recommendedName>
</protein>
<feature type="domain" description="AMP-binding enzyme C-terminal" evidence="4">
    <location>
        <begin position="452"/>
        <end position="527"/>
    </location>
</feature>
<dbReference type="OrthoDB" id="10253869at2759"/>
<keyword evidence="6" id="KW-1185">Reference proteome</keyword>
<evidence type="ECO:0000259" key="3">
    <source>
        <dbReference type="Pfam" id="PF00501"/>
    </source>
</evidence>
<feature type="domain" description="AMP-dependent synthetase/ligase" evidence="3">
    <location>
        <begin position="69"/>
        <end position="400"/>
    </location>
</feature>
<dbReference type="GO" id="GO:0046949">
    <property type="term" value="P:fatty-acyl-CoA biosynthetic process"/>
    <property type="evidence" value="ECO:0007669"/>
    <property type="project" value="TreeGrafter"/>
</dbReference>
<dbReference type="PROSITE" id="PS00455">
    <property type="entry name" value="AMP_BINDING"/>
    <property type="match status" value="1"/>
</dbReference>
<proteinExistence type="predicted"/>
<dbReference type="Gene3D" id="3.40.50.12780">
    <property type="entry name" value="N-terminal domain of ligase-like"/>
    <property type="match status" value="1"/>
</dbReference>
<evidence type="ECO:0000313" key="6">
    <source>
        <dbReference type="Proteomes" id="UP000095300"/>
    </source>
</evidence>
<keyword evidence="2" id="KW-0576">Peroxisome</keyword>
<evidence type="ECO:0008006" key="7">
    <source>
        <dbReference type="Google" id="ProtNLM"/>
    </source>
</evidence>
<dbReference type="Proteomes" id="UP000095300">
    <property type="component" value="Unassembled WGS sequence"/>
</dbReference>
<dbReference type="Pfam" id="PF13193">
    <property type="entry name" value="AMP-binding_C"/>
    <property type="match status" value="1"/>
</dbReference>
<evidence type="ECO:0000259" key="4">
    <source>
        <dbReference type="Pfam" id="PF13193"/>
    </source>
</evidence>
<gene>
    <name evidence="5" type="primary">106086936</name>
</gene>
<dbReference type="Gene3D" id="3.30.300.30">
    <property type="match status" value="1"/>
</dbReference>
<dbReference type="InterPro" id="IPR000873">
    <property type="entry name" value="AMP-dep_synth/lig_dom"/>
</dbReference>
<dbReference type="VEuPathDB" id="VectorBase:SCAU013266"/>
<dbReference type="InterPro" id="IPR045851">
    <property type="entry name" value="AMP-bd_C_sf"/>
</dbReference>
<dbReference type="FunFam" id="3.40.50.12780:FF:000025">
    <property type="entry name" value="luciferin 4-monooxygenase"/>
    <property type="match status" value="1"/>
</dbReference>
<dbReference type="PANTHER" id="PTHR24096:SF353">
    <property type="entry name" value="GH16244P-RELATED"/>
    <property type="match status" value="1"/>
</dbReference>
<dbReference type="STRING" id="35570.A0A1I8Q2J7"/>
<name>A0A1I8Q2J7_STOCA</name>